<keyword evidence="3" id="KW-1185">Reference proteome</keyword>
<dbReference type="EMBL" id="QNUK01000806">
    <property type="protein sequence ID" value="KAF5889471.1"/>
    <property type="molecule type" value="Genomic_DNA"/>
</dbReference>
<evidence type="ECO:0000313" key="2">
    <source>
        <dbReference type="EMBL" id="KAF5889471.1"/>
    </source>
</evidence>
<feature type="compositionally biased region" description="Basic and acidic residues" evidence="1">
    <location>
        <begin position="66"/>
        <end position="82"/>
    </location>
</feature>
<sequence>MPVPTMNLFTLPAVGSLEVFGGFARWEISAQFFLHCVDMGSEESWLVPEKRAPLGSRAWLRCNKNKHNDRLGPQRPENRDVTQRAVTQRRGRGGRGEGGGHGVTARCCRFAILDLIK</sequence>
<evidence type="ECO:0000256" key="1">
    <source>
        <dbReference type="SAM" id="MobiDB-lite"/>
    </source>
</evidence>
<accession>A0A8J4WRM6</accession>
<name>A0A8J4WRM6_CLAMG</name>
<protein>
    <submittedName>
        <fullName evidence="2">Uncharacterized protein</fullName>
    </submittedName>
</protein>
<dbReference type="Proteomes" id="UP000727407">
    <property type="component" value="Unassembled WGS sequence"/>
</dbReference>
<evidence type="ECO:0000313" key="3">
    <source>
        <dbReference type="Proteomes" id="UP000727407"/>
    </source>
</evidence>
<gene>
    <name evidence="2" type="ORF">DAT39_020822</name>
</gene>
<organism evidence="2 3">
    <name type="scientific">Clarias magur</name>
    <name type="common">Asian catfish</name>
    <name type="synonym">Macropteronotus magur</name>
    <dbReference type="NCBI Taxonomy" id="1594786"/>
    <lineage>
        <taxon>Eukaryota</taxon>
        <taxon>Metazoa</taxon>
        <taxon>Chordata</taxon>
        <taxon>Craniata</taxon>
        <taxon>Vertebrata</taxon>
        <taxon>Euteleostomi</taxon>
        <taxon>Actinopterygii</taxon>
        <taxon>Neopterygii</taxon>
        <taxon>Teleostei</taxon>
        <taxon>Ostariophysi</taxon>
        <taxon>Siluriformes</taxon>
        <taxon>Clariidae</taxon>
        <taxon>Clarias</taxon>
    </lineage>
</organism>
<reference evidence="2" key="1">
    <citation type="submission" date="2020-07" db="EMBL/GenBank/DDBJ databases">
        <title>Clarias magur genome sequencing, assembly and annotation.</title>
        <authorList>
            <person name="Kushwaha B."/>
            <person name="Kumar R."/>
            <person name="Das P."/>
            <person name="Joshi C.G."/>
            <person name="Kumar D."/>
            <person name="Nagpure N.S."/>
            <person name="Pandey M."/>
            <person name="Agarwal S."/>
            <person name="Srivastava S."/>
            <person name="Singh M."/>
            <person name="Sahoo L."/>
            <person name="Jayasankar P."/>
            <person name="Meher P.K."/>
            <person name="Koringa P.G."/>
            <person name="Iquebal M.A."/>
            <person name="Das S.P."/>
            <person name="Bit A."/>
            <person name="Patnaik S."/>
            <person name="Patel N."/>
            <person name="Shah T.M."/>
            <person name="Hinsu A."/>
            <person name="Jena J.K."/>
        </authorList>
    </citation>
    <scope>NUCLEOTIDE SEQUENCE</scope>
    <source>
        <strain evidence="2">CIFAMagur01</strain>
        <tissue evidence="2">Testis</tissue>
    </source>
</reference>
<proteinExistence type="predicted"/>
<feature type="region of interest" description="Disordered" evidence="1">
    <location>
        <begin position="65"/>
        <end position="101"/>
    </location>
</feature>
<comment type="caution">
    <text evidence="2">The sequence shown here is derived from an EMBL/GenBank/DDBJ whole genome shotgun (WGS) entry which is preliminary data.</text>
</comment>
<dbReference type="AlphaFoldDB" id="A0A8J4WRM6"/>